<keyword evidence="3" id="KW-1185">Reference proteome</keyword>
<dbReference type="Proteomes" id="UP001346149">
    <property type="component" value="Unassembled WGS sequence"/>
</dbReference>
<evidence type="ECO:0000256" key="1">
    <source>
        <dbReference type="SAM" id="MobiDB-lite"/>
    </source>
</evidence>
<gene>
    <name evidence="2" type="ORF">SAY86_030110</name>
</gene>
<sequence length="313" mass="33548">MGARRSITNSYSGLPNSPEFEFWSFGRNQAAPDPIRVLSADELFSDGVLIPLDLILSVSHPRRLSVEPPPPDGHCTGAVADQHDTHEQEGRPGSLIATTAEPETCSKRWIDIFKRNEKKSPLNDQVDLIATVACGKKKEIMEKFDKGKRKEKRSSGGSGSGSGAAELNIYIWPFSRSRSAGNTRAPHNAAAVRKVSSAPCSRSNSAGDTSARSSCSSSKWPSSPGRIGVHLSRSSPVWRPKRGRASASAAFLSSIASSKNYSTETKQQVLNVNVPTLLYESGNRLGCGSSANGGPNGRGGLFNLRGLFTKKVH</sequence>
<dbReference type="PANTHER" id="PTHR35132:SF1">
    <property type="entry name" value="SERINE_ARGININE REPETITIVE MATRIX-LIKE PROTEIN"/>
    <property type="match status" value="1"/>
</dbReference>
<comment type="caution">
    <text evidence="2">The sequence shown here is derived from an EMBL/GenBank/DDBJ whole genome shotgun (WGS) entry which is preliminary data.</text>
</comment>
<feature type="region of interest" description="Disordered" evidence="1">
    <location>
        <begin position="143"/>
        <end position="162"/>
    </location>
</feature>
<dbReference type="AlphaFoldDB" id="A0AAN7M392"/>
<proteinExistence type="predicted"/>
<evidence type="ECO:0000313" key="2">
    <source>
        <dbReference type="EMBL" id="KAK4797784.1"/>
    </source>
</evidence>
<feature type="compositionally biased region" description="Low complexity" evidence="1">
    <location>
        <begin position="205"/>
        <end position="223"/>
    </location>
</feature>
<feature type="region of interest" description="Disordered" evidence="1">
    <location>
        <begin position="180"/>
        <end position="242"/>
    </location>
</feature>
<accession>A0AAN7M392</accession>
<dbReference type="EMBL" id="JAXQNO010000005">
    <property type="protein sequence ID" value="KAK4797784.1"/>
    <property type="molecule type" value="Genomic_DNA"/>
</dbReference>
<feature type="compositionally biased region" description="Basic and acidic residues" evidence="1">
    <location>
        <begin position="81"/>
        <end position="90"/>
    </location>
</feature>
<reference evidence="2 3" key="1">
    <citation type="journal article" date="2023" name="Hortic Res">
        <title>Pangenome of water caltrop reveals structural variations and asymmetric subgenome divergence after allopolyploidization.</title>
        <authorList>
            <person name="Zhang X."/>
            <person name="Chen Y."/>
            <person name="Wang L."/>
            <person name="Yuan Y."/>
            <person name="Fang M."/>
            <person name="Shi L."/>
            <person name="Lu R."/>
            <person name="Comes H.P."/>
            <person name="Ma Y."/>
            <person name="Chen Y."/>
            <person name="Huang G."/>
            <person name="Zhou Y."/>
            <person name="Zheng Z."/>
            <person name="Qiu Y."/>
        </authorList>
    </citation>
    <scope>NUCLEOTIDE SEQUENCE [LARGE SCALE GENOMIC DNA]</scope>
    <source>
        <strain evidence="2">F231</strain>
    </source>
</reference>
<protein>
    <submittedName>
        <fullName evidence="2">Uncharacterized protein</fullName>
    </submittedName>
</protein>
<feature type="region of interest" description="Disordered" evidence="1">
    <location>
        <begin position="65"/>
        <end position="100"/>
    </location>
</feature>
<dbReference type="PANTHER" id="PTHR35132">
    <property type="entry name" value="SERINE/ARGININE REPETITIVE MATRIX-LIKE PROTEIN"/>
    <property type="match status" value="1"/>
</dbReference>
<organism evidence="2 3">
    <name type="scientific">Trapa natans</name>
    <name type="common">Water chestnut</name>
    <dbReference type="NCBI Taxonomy" id="22666"/>
    <lineage>
        <taxon>Eukaryota</taxon>
        <taxon>Viridiplantae</taxon>
        <taxon>Streptophyta</taxon>
        <taxon>Embryophyta</taxon>
        <taxon>Tracheophyta</taxon>
        <taxon>Spermatophyta</taxon>
        <taxon>Magnoliopsida</taxon>
        <taxon>eudicotyledons</taxon>
        <taxon>Gunneridae</taxon>
        <taxon>Pentapetalae</taxon>
        <taxon>rosids</taxon>
        <taxon>malvids</taxon>
        <taxon>Myrtales</taxon>
        <taxon>Lythraceae</taxon>
        <taxon>Trapa</taxon>
    </lineage>
</organism>
<name>A0AAN7M392_TRANT</name>
<evidence type="ECO:0000313" key="3">
    <source>
        <dbReference type="Proteomes" id="UP001346149"/>
    </source>
</evidence>